<dbReference type="PRINTS" id="PR00368">
    <property type="entry name" value="FADPNR"/>
</dbReference>
<evidence type="ECO:0000256" key="2">
    <source>
        <dbReference type="ARBA" id="ARBA00006442"/>
    </source>
</evidence>
<comment type="cofactor">
    <cofactor evidence="1">
        <name>FAD</name>
        <dbReference type="ChEBI" id="CHEBI:57692"/>
    </cofactor>
</comment>
<dbReference type="InterPro" id="IPR050260">
    <property type="entry name" value="FAD-bd_OxRdtase"/>
</dbReference>
<dbReference type="GO" id="GO:0016491">
    <property type="term" value="F:oxidoreductase activity"/>
    <property type="evidence" value="ECO:0007669"/>
    <property type="project" value="InterPro"/>
</dbReference>
<evidence type="ECO:0000256" key="4">
    <source>
        <dbReference type="ARBA" id="ARBA00022827"/>
    </source>
</evidence>
<feature type="domain" description="FAD/NAD(P)-binding" evidence="5">
    <location>
        <begin position="1"/>
        <end position="289"/>
    </location>
</feature>
<dbReference type="SUPFAM" id="SSF51905">
    <property type="entry name" value="FAD/NAD(P)-binding domain"/>
    <property type="match status" value="1"/>
</dbReference>
<dbReference type="Pfam" id="PF07992">
    <property type="entry name" value="Pyr_redox_2"/>
    <property type="match status" value="1"/>
</dbReference>
<comment type="similarity">
    <text evidence="2">Belongs to the FAD-dependent oxidoreductase family.</text>
</comment>
<dbReference type="RefSeq" id="WP_149075792.1">
    <property type="nucleotide sequence ID" value="NZ_CP043329.1"/>
</dbReference>
<accession>A0A5C0VK95</accession>
<keyword evidence="7" id="KW-1185">Reference proteome</keyword>
<dbReference type="PRINTS" id="PR00469">
    <property type="entry name" value="PNDRDTASEII"/>
</dbReference>
<evidence type="ECO:0000259" key="5">
    <source>
        <dbReference type="Pfam" id="PF07992"/>
    </source>
</evidence>
<dbReference type="Gene3D" id="3.50.50.60">
    <property type="entry name" value="FAD/NAD(P)-binding domain"/>
    <property type="match status" value="2"/>
</dbReference>
<evidence type="ECO:0000313" key="7">
    <source>
        <dbReference type="Proteomes" id="UP000323653"/>
    </source>
</evidence>
<evidence type="ECO:0000256" key="1">
    <source>
        <dbReference type="ARBA" id="ARBA00001974"/>
    </source>
</evidence>
<dbReference type="AlphaFoldDB" id="A0A5C0VK95"/>
<dbReference type="PANTHER" id="PTHR43429:SF3">
    <property type="entry name" value="NITRITE REDUCTASE [NAD(P)H]"/>
    <property type="match status" value="1"/>
</dbReference>
<keyword evidence="3" id="KW-0285">Flavoprotein</keyword>
<protein>
    <submittedName>
        <fullName evidence="6">NAD(P)/FAD-dependent oxidoreductase</fullName>
    </submittedName>
</protein>
<dbReference type="InterPro" id="IPR023753">
    <property type="entry name" value="FAD/NAD-binding_dom"/>
</dbReference>
<evidence type="ECO:0000313" key="6">
    <source>
        <dbReference type="EMBL" id="QEK53168.1"/>
    </source>
</evidence>
<organism evidence="6 7">
    <name type="scientific">Pedobacter aquae</name>
    <dbReference type="NCBI Taxonomy" id="2605747"/>
    <lineage>
        <taxon>Bacteria</taxon>
        <taxon>Pseudomonadati</taxon>
        <taxon>Bacteroidota</taxon>
        <taxon>Sphingobacteriia</taxon>
        <taxon>Sphingobacteriales</taxon>
        <taxon>Sphingobacteriaceae</taxon>
        <taxon>Pedobacter</taxon>
    </lineage>
</organism>
<keyword evidence="4" id="KW-0274">FAD</keyword>
<dbReference type="EMBL" id="CP043329">
    <property type="protein sequence ID" value="QEK53168.1"/>
    <property type="molecule type" value="Genomic_DNA"/>
</dbReference>
<reference evidence="6 7" key="1">
    <citation type="submission" date="2019-08" db="EMBL/GenBank/DDBJ databases">
        <title>Pedobacter sp. nov., isolated from Han river, South Korea.</title>
        <authorList>
            <person name="Lee D.-H."/>
            <person name="Kim Y.-S."/>
            <person name="Hwang E.-M."/>
            <person name="Le Tran T.C."/>
            <person name="Cha C.-J."/>
        </authorList>
    </citation>
    <scope>NUCLEOTIDE SEQUENCE [LARGE SCALE GENOMIC DNA]</scope>
    <source>
        <strain evidence="6 7">CJ43</strain>
    </source>
</reference>
<proteinExistence type="inferred from homology"/>
<dbReference type="Proteomes" id="UP000323653">
    <property type="component" value="Chromosome"/>
</dbReference>
<gene>
    <name evidence="6" type="ORF">FYC62_16875</name>
</gene>
<dbReference type="PANTHER" id="PTHR43429">
    <property type="entry name" value="PYRIDINE NUCLEOTIDE-DISULFIDE OXIDOREDUCTASE DOMAIN-CONTAINING"/>
    <property type="match status" value="1"/>
</dbReference>
<sequence length="440" mass="50878">MKIVIIGNGISGITTARHIRKLSNHEILVISSETEHFFSRTALMYIYMGHMKYEHTKPYEDWFWDKNRIDLLFAKVAQVQAKQKQLQLEDGRMITFDKLVIATGSTPKTLEWPGVNLKGVQGLYSKQDVDLMEENTKDITDAVIVGGGLIGIEMAEMLRSRNINVHFLIREQYYWNSVLPKEEASLINNHIAAHHIHLHTNTQLKEIIGDENGKVKAVITHDGIEIACQFVGLTIGVNPNINFLQNSEIETDRGVLINEYLETNHPDIYALGDCAQFRHPKNLHPAVEQLWYTGKMQAETLAQNICGDKRAYERGVWFNSAKFLDIEYQTYGYMFNKPLEGEQSFYWEHPKGKIACRINFKATSKAVTGFNFLGMRFRQQTANDWIKNEMPLQNVMQELEKGFFDPEFFENHYLAIVEKFNTDYPEMAISVKKKKKFLIW</sequence>
<dbReference type="InterPro" id="IPR036188">
    <property type="entry name" value="FAD/NAD-bd_sf"/>
</dbReference>
<dbReference type="KEGG" id="pej:FYC62_16875"/>
<evidence type="ECO:0000256" key="3">
    <source>
        <dbReference type="ARBA" id="ARBA00022630"/>
    </source>
</evidence>
<name>A0A5C0VK95_9SPHI</name>